<evidence type="ECO:0000313" key="4">
    <source>
        <dbReference type="Proteomes" id="UP001357452"/>
    </source>
</evidence>
<dbReference type="RefSeq" id="WP_330974774.1">
    <property type="nucleotide sequence ID" value="NZ_JAZGLY010000004.1"/>
</dbReference>
<name>A0ABU7RHC9_9BACT</name>
<keyword evidence="2" id="KW-1133">Transmembrane helix</keyword>
<keyword evidence="2" id="KW-0472">Membrane</keyword>
<feature type="transmembrane region" description="Helical" evidence="2">
    <location>
        <begin position="88"/>
        <end position="109"/>
    </location>
</feature>
<keyword evidence="1" id="KW-0802">TPR repeat</keyword>
<organism evidence="3 4">
    <name type="scientific">Niabella digestorum</name>
    <dbReference type="NCBI Taxonomy" id="3117701"/>
    <lineage>
        <taxon>Bacteria</taxon>
        <taxon>Pseudomonadati</taxon>
        <taxon>Bacteroidota</taxon>
        <taxon>Chitinophagia</taxon>
        <taxon>Chitinophagales</taxon>
        <taxon>Chitinophagaceae</taxon>
        <taxon>Niabella</taxon>
    </lineage>
</organism>
<dbReference type="SUPFAM" id="SSF48452">
    <property type="entry name" value="TPR-like"/>
    <property type="match status" value="1"/>
</dbReference>
<dbReference type="Pfam" id="PF14559">
    <property type="entry name" value="TPR_19"/>
    <property type="match status" value="1"/>
</dbReference>
<protein>
    <submittedName>
        <fullName evidence="3">Tetratricopeptide repeat protein</fullName>
    </submittedName>
</protein>
<dbReference type="PROSITE" id="PS50005">
    <property type="entry name" value="TPR"/>
    <property type="match status" value="1"/>
</dbReference>
<dbReference type="InterPro" id="IPR011990">
    <property type="entry name" value="TPR-like_helical_dom_sf"/>
</dbReference>
<dbReference type="Proteomes" id="UP001357452">
    <property type="component" value="Unassembled WGS sequence"/>
</dbReference>
<dbReference type="Gene3D" id="1.25.40.10">
    <property type="entry name" value="Tetratricopeptide repeat domain"/>
    <property type="match status" value="1"/>
</dbReference>
<keyword evidence="4" id="KW-1185">Reference proteome</keyword>
<keyword evidence="2" id="KW-0812">Transmembrane</keyword>
<dbReference type="SMART" id="SM00028">
    <property type="entry name" value="TPR"/>
    <property type="match status" value="2"/>
</dbReference>
<dbReference type="InterPro" id="IPR019734">
    <property type="entry name" value="TPR_rpt"/>
</dbReference>
<evidence type="ECO:0000256" key="1">
    <source>
        <dbReference type="PROSITE-ProRule" id="PRU00339"/>
    </source>
</evidence>
<dbReference type="EMBL" id="JAZGLY010000004">
    <property type="protein sequence ID" value="MEE6187366.1"/>
    <property type="molecule type" value="Genomic_DNA"/>
</dbReference>
<proteinExistence type="predicted"/>
<gene>
    <name evidence="3" type="ORF">V2H41_08780</name>
</gene>
<reference evidence="3 4" key="1">
    <citation type="submission" date="2024-01" db="EMBL/GenBank/DDBJ databases">
        <title>Niabella digestum sp. nov., isolated from waste digestion system.</title>
        <authorList>
            <person name="Zhang L."/>
        </authorList>
    </citation>
    <scope>NUCLEOTIDE SEQUENCE [LARGE SCALE GENOMIC DNA]</scope>
    <source>
        <strain evidence="3 4">A18</strain>
    </source>
</reference>
<accession>A0ABU7RHC9</accession>
<sequence length="238" mass="27255">MNNFEKIEAYLEGWMTQEERAAFEAELQTNEALRKDYEDWLYTERVLQKQLSADEKTQELKNILTPLTRKYFKVERKPQGKVVSFKKYIIAAATAAAILIIFLSIPGGIDNYQVPIMPQAVVRGAEDLSNEGAQLFNKGEYEKALPLLKQQAEHNPEDATIQYFYAIALIKTAQYEIALPVLERLSEGVSAYKEDAAFFTALAAYKLQRNDTALKYAQQVSEHSPYYKKAQKIIRKLN</sequence>
<evidence type="ECO:0000313" key="3">
    <source>
        <dbReference type="EMBL" id="MEE6187366.1"/>
    </source>
</evidence>
<comment type="caution">
    <text evidence="3">The sequence shown here is derived from an EMBL/GenBank/DDBJ whole genome shotgun (WGS) entry which is preliminary data.</text>
</comment>
<feature type="repeat" description="TPR" evidence="1">
    <location>
        <begin position="125"/>
        <end position="158"/>
    </location>
</feature>
<evidence type="ECO:0000256" key="2">
    <source>
        <dbReference type="SAM" id="Phobius"/>
    </source>
</evidence>